<evidence type="ECO:0000256" key="3">
    <source>
        <dbReference type="RuleBase" id="RU000363"/>
    </source>
</evidence>
<dbReference type="FunFam" id="3.40.50.720:FF:000084">
    <property type="entry name" value="Short-chain dehydrogenase reductase"/>
    <property type="match status" value="1"/>
</dbReference>
<dbReference type="InterPro" id="IPR036291">
    <property type="entry name" value="NAD(P)-bd_dom_sf"/>
</dbReference>
<dbReference type="EMBL" id="LO017727">
    <property type="protein sequence ID" value="CRH07867.1"/>
    <property type="molecule type" value="Genomic_DNA"/>
</dbReference>
<evidence type="ECO:0000256" key="1">
    <source>
        <dbReference type="ARBA" id="ARBA00006484"/>
    </source>
</evidence>
<dbReference type="PROSITE" id="PS00061">
    <property type="entry name" value="ADH_SHORT"/>
    <property type="match status" value="1"/>
</dbReference>
<dbReference type="Gene3D" id="3.40.50.720">
    <property type="entry name" value="NAD(P)-binding Rossmann-like Domain"/>
    <property type="match status" value="1"/>
</dbReference>
<dbReference type="Pfam" id="PF00106">
    <property type="entry name" value="adh_short"/>
    <property type="match status" value="1"/>
</dbReference>
<name>A0A1S7LP60_MAGMO</name>
<dbReference type="NCBIfam" id="NF006509">
    <property type="entry name" value="PRK08945.1"/>
    <property type="match status" value="1"/>
</dbReference>
<dbReference type="SUPFAM" id="SSF51735">
    <property type="entry name" value="NAD(P)-binding Rossmann-fold domains"/>
    <property type="match status" value="1"/>
</dbReference>
<dbReference type="PRINTS" id="PR00080">
    <property type="entry name" value="SDRFAMILY"/>
</dbReference>
<dbReference type="AlphaFoldDB" id="A0A1S7LP60"/>
<dbReference type="PANTHER" id="PTHR42901:SF1">
    <property type="entry name" value="ALCOHOL DEHYDROGENASE"/>
    <property type="match status" value="1"/>
</dbReference>
<comment type="similarity">
    <text evidence="1 3">Belongs to the short-chain dehydrogenases/reductases (SDR) family.</text>
</comment>
<reference evidence="4" key="1">
    <citation type="submission" date="2015-04" db="EMBL/GenBank/DDBJ databases">
        <authorList>
            <person name="Syromyatnikov M.Y."/>
            <person name="Popov V.N."/>
        </authorList>
    </citation>
    <scope>NUCLEOTIDE SEQUENCE</scope>
    <source>
        <strain evidence="4">MO-1</strain>
    </source>
</reference>
<evidence type="ECO:0000313" key="4">
    <source>
        <dbReference type="EMBL" id="CRH07867.1"/>
    </source>
</evidence>
<proteinExistence type="inferred from homology"/>
<gene>
    <name evidence="4" type="ORF">MAGMO_3738</name>
</gene>
<sequence>MLLENRIALVTGAGSGIGQAVAMAYAEQGATVLLLGKTQEKLEKSYDIITEAGGTASIVPLDLEQGLANVPELVKQTHGRYGKLDILVNNAGLLGTLTPMANYNPIEWEQLFRVNVTAPFFLTRELMPLLAQSDQASVINVSSSVGHQGRAFWGAYAASKAALVNLTETWAQEMEKSVVRMNTVNPSGTATAMRAKAFPGENPDTLPKPADIVPVFLYLASQYGREVNGQHLQARDWMDWTPEAQN</sequence>
<accession>A0A1S7LP60</accession>
<evidence type="ECO:0000256" key="2">
    <source>
        <dbReference type="ARBA" id="ARBA00023002"/>
    </source>
</evidence>
<organism evidence="4">
    <name type="scientific">Magnetococcus massalia (strain MO-1)</name>
    <dbReference type="NCBI Taxonomy" id="451514"/>
    <lineage>
        <taxon>Bacteria</taxon>
        <taxon>Pseudomonadati</taxon>
        <taxon>Pseudomonadota</taxon>
        <taxon>Magnetococcia</taxon>
        <taxon>Magnetococcales</taxon>
        <taxon>Magnetococcaceae</taxon>
        <taxon>Magnetococcus</taxon>
    </lineage>
</organism>
<protein>
    <submittedName>
        <fullName evidence="4">Putative oxidoreductase</fullName>
    </submittedName>
</protein>
<dbReference type="GO" id="GO:0016491">
    <property type="term" value="F:oxidoreductase activity"/>
    <property type="evidence" value="ECO:0007669"/>
    <property type="project" value="UniProtKB-KW"/>
</dbReference>
<dbReference type="PRINTS" id="PR00081">
    <property type="entry name" value="GDHRDH"/>
</dbReference>
<dbReference type="InterPro" id="IPR002347">
    <property type="entry name" value="SDR_fam"/>
</dbReference>
<dbReference type="PANTHER" id="PTHR42901">
    <property type="entry name" value="ALCOHOL DEHYDROGENASE"/>
    <property type="match status" value="1"/>
</dbReference>
<keyword evidence="2" id="KW-0560">Oxidoreductase</keyword>
<dbReference type="InterPro" id="IPR020904">
    <property type="entry name" value="Sc_DH/Rdtase_CS"/>
</dbReference>